<sequence>MFFISDSYLLKTGLRPRRLIGPVVSWSKMLENPLELRGQREGVISDNFSPILFF</sequence>
<dbReference type="KEGG" id="dmm:dnm_041230"/>
<accession>A0A975BMN4</accession>
<keyword evidence="2" id="KW-1185">Reference proteome</keyword>
<dbReference type="EMBL" id="CP061800">
    <property type="protein sequence ID" value="QTA88082.1"/>
    <property type="molecule type" value="Genomic_DNA"/>
</dbReference>
<dbReference type="Proteomes" id="UP000663722">
    <property type="component" value="Chromosome"/>
</dbReference>
<dbReference type="AlphaFoldDB" id="A0A975BMN4"/>
<reference evidence="1" key="1">
    <citation type="journal article" date="2021" name="Microb. Physiol.">
        <title>Proteogenomic Insights into the Physiology of Marine, Sulfate-Reducing, Filamentous Desulfonema limicola and Desulfonema magnum.</title>
        <authorList>
            <person name="Schnaars V."/>
            <person name="Wohlbrand L."/>
            <person name="Scheve S."/>
            <person name="Hinrichs C."/>
            <person name="Reinhardt R."/>
            <person name="Rabus R."/>
        </authorList>
    </citation>
    <scope>NUCLEOTIDE SEQUENCE</scope>
    <source>
        <strain evidence="1">4be13</strain>
    </source>
</reference>
<protein>
    <submittedName>
        <fullName evidence="1">Uncharacterized protein</fullName>
    </submittedName>
</protein>
<gene>
    <name evidence="1" type="ORF">dnm_041230</name>
</gene>
<proteinExistence type="predicted"/>
<evidence type="ECO:0000313" key="1">
    <source>
        <dbReference type="EMBL" id="QTA88082.1"/>
    </source>
</evidence>
<evidence type="ECO:0000313" key="2">
    <source>
        <dbReference type="Proteomes" id="UP000663722"/>
    </source>
</evidence>
<name>A0A975BMN4_9BACT</name>
<organism evidence="1 2">
    <name type="scientific">Desulfonema magnum</name>
    <dbReference type="NCBI Taxonomy" id="45655"/>
    <lineage>
        <taxon>Bacteria</taxon>
        <taxon>Pseudomonadati</taxon>
        <taxon>Thermodesulfobacteriota</taxon>
        <taxon>Desulfobacteria</taxon>
        <taxon>Desulfobacterales</taxon>
        <taxon>Desulfococcaceae</taxon>
        <taxon>Desulfonema</taxon>
    </lineage>
</organism>